<dbReference type="GO" id="GO:0002116">
    <property type="term" value="C:semaphorin receptor complex"/>
    <property type="evidence" value="ECO:0007669"/>
    <property type="project" value="TreeGrafter"/>
</dbReference>
<feature type="domain" description="IPT/TIG" evidence="1">
    <location>
        <begin position="36"/>
        <end position="81"/>
    </location>
</feature>
<dbReference type="SUPFAM" id="SSF81296">
    <property type="entry name" value="E set domains"/>
    <property type="match status" value="1"/>
</dbReference>
<dbReference type="InterPro" id="IPR002909">
    <property type="entry name" value="IPT_dom"/>
</dbReference>
<dbReference type="PANTHER" id="PTHR22625:SF37">
    <property type="entry name" value="PLEXIN-A2"/>
    <property type="match status" value="1"/>
</dbReference>
<dbReference type="Pfam" id="PF01833">
    <property type="entry name" value="TIG"/>
    <property type="match status" value="1"/>
</dbReference>
<proteinExistence type="predicted"/>
<dbReference type="PANTHER" id="PTHR22625">
    <property type="entry name" value="PLEXIN"/>
    <property type="match status" value="1"/>
</dbReference>
<evidence type="ECO:0000259" key="1">
    <source>
        <dbReference type="Pfam" id="PF01833"/>
    </source>
</evidence>
<accession>A0A4Z2E6P8</accession>
<protein>
    <submittedName>
        <fullName evidence="2">Plexin-A2</fullName>
    </submittedName>
</protein>
<comment type="caution">
    <text evidence="2">The sequence shown here is derived from an EMBL/GenBank/DDBJ whole genome shotgun (WGS) entry which is preliminary data.</text>
</comment>
<organism evidence="2 3">
    <name type="scientific">Liparis tanakae</name>
    <name type="common">Tanaka's snailfish</name>
    <dbReference type="NCBI Taxonomy" id="230148"/>
    <lineage>
        <taxon>Eukaryota</taxon>
        <taxon>Metazoa</taxon>
        <taxon>Chordata</taxon>
        <taxon>Craniata</taxon>
        <taxon>Vertebrata</taxon>
        <taxon>Euteleostomi</taxon>
        <taxon>Actinopterygii</taxon>
        <taxon>Neopterygii</taxon>
        <taxon>Teleostei</taxon>
        <taxon>Neoteleostei</taxon>
        <taxon>Acanthomorphata</taxon>
        <taxon>Eupercaria</taxon>
        <taxon>Perciformes</taxon>
        <taxon>Cottioidei</taxon>
        <taxon>Cottales</taxon>
        <taxon>Liparidae</taxon>
        <taxon>Liparis</taxon>
    </lineage>
</organism>
<reference evidence="2 3" key="1">
    <citation type="submission" date="2019-03" db="EMBL/GenBank/DDBJ databases">
        <title>First draft genome of Liparis tanakae, snailfish: a comprehensive survey of snailfish specific genes.</title>
        <authorList>
            <person name="Kim W."/>
            <person name="Song I."/>
            <person name="Jeong J.-H."/>
            <person name="Kim D."/>
            <person name="Kim S."/>
            <person name="Ryu S."/>
            <person name="Song J.Y."/>
            <person name="Lee S.K."/>
        </authorList>
    </citation>
    <scope>NUCLEOTIDE SEQUENCE [LARGE SCALE GENOMIC DNA]</scope>
    <source>
        <tissue evidence="2">Muscle</tissue>
    </source>
</reference>
<dbReference type="GO" id="GO:0017154">
    <property type="term" value="F:semaphorin receptor activity"/>
    <property type="evidence" value="ECO:0007669"/>
    <property type="project" value="InterPro"/>
</dbReference>
<evidence type="ECO:0000313" key="2">
    <source>
        <dbReference type="EMBL" id="TNN24431.1"/>
    </source>
</evidence>
<dbReference type="GO" id="GO:0030334">
    <property type="term" value="P:regulation of cell migration"/>
    <property type="evidence" value="ECO:0007669"/>
    <property type="project" value="TreeGrafter"/>
</dbReference>
<dbReference type="Proteomes" id="UP000314294">
    <property type="component" value="Unassembled WGS sequence"/>
</dbReference>
<gene>
    <name evidence="2" type="primary">Plxna2_3</name>
    <name evidence="2" type="ORF">EYF80_065444</name>
</gene>
<sequence>MAAAPPKSAAGPVKLCVGECRPELRAQSSQLYSFAPSMLALTPGRGPESGGTKVTIVGENLGAGSAAIVLFGNQTCELYSLSVDRAAAPGSLAFEYIEDPTVQRVEPLWSIAR</sequence>
<dbReference type="InterPro" id="IPR013783">
    <property type="entry name" value="Ig-like_fold"/>
</dbReference>
<dbReference type="OrthoDB" id="9885017at2759"/>
<dbReference type="GO" id="GO:0005886">
    <property type="term" value="C:plasma membrane"/>
    <property type="evidence" value="ECO:0007669"/>
    <property type="project" value="TreeGrafter"/>
</dbReference>
<dbReference type="InterPro" id="IPR014756">
    <property type="entry name" value="Ig_E-set"/>
</dbReference>
<name>A0A4Z2E6P8_9TELE</name>
<dbReference type="EMBL" id="SRLO01015393">
    <property type="protein sequence ID" value="TNN24431.1"/>
    <property type="molecule type" value="Genomic_DNA"/>
</dbReference>
<dbReference type="InterPro" id="IPR031148">
    <property type="entry name" value="Plexin"/>
</dbReference>
<evidence type="ECO:0000313" key="3">
    <source>
        <dbReference type="Proteomes" id="UP000314294"/>
    </source>
</evidence>
<dbReference type="Gene3D" id="2.60.40.10">
    <property type="entry name" value="Immunoglobulins"/>
    <property type="match status" value="1"/>
</dbReference>
<dbReference type="GO" id="GO:0007399">
    <property type="term" value="P:nervous system development"/>
    <property type="evidence" value="ECO:0007669"/>
    <property type="project" value="UniProtKB-ARBA"/>
</dbReference>
<dbReference type="AlphaFoldDB" id="A0A4Z2E6P8"/>
<keyword evidence="3" id="KW-1185">Reference proteome</keyword>